<dbReference type="PANTHER" id="PTHR12993">
    <property type="entry name" value="N-ACETYLGLUCOSAMINYL-PHOSPHATIDYLINOSITOL DE-N-ACETYLASE-RELATED"/>
    <property type="match status" value="1"/>
</dbReference>
<organism evidence="2 3">
    <name type="scientific">Hufsiella arboris</name>
    <dbReference type="NCBI Taxonomy" id="2695275"/>
    <lineage>
        <taxon>Bacteria</taxon>
        <taxon>Pseudomonadati</taxon>
        <taxon>Bacteroidota</taxon>
        <taxon>Sphingobacteriia</taxon>
        <taxon>Sphingobacteriales</taxon>
        <taxon>Sphingobacteriaceae</taxon>
        <taxon>Hufsiella</taxon>
    </lineage>
</organism>
<accession>A0A7K1Y997</accession>
<dbReference type="RefSeq" id="WP_160844331.1">
    <property type="nucleotide sequence ID" value="NZ_WVHT01000003.1"/>
</dbReference>
<dbReference type="Pfam" id="PF02585">
    <property type="entry name" value="PIG-L"/>
    <property type="match status" value="1"/>
</dbReference>
<dbReference type="InterPro" id="IPR029062">
    <property type="entry name" value="Class_I_gatase-like"/>
</dbReference>
<comment type="caution">
    <text evidence="2">The sequence shown here is derived from an EMBL/GenBank/DDBJ whole genome shotgun (WGS) entry which is preliminary data.</text>
</comment>
<evidence type="ECO:0000313" key="3">
    <source>
        <dbReference type="Proteomes" id="UP000466586"/>
    </source>
</evidence>
<dbReference type="Proteomes" id="UP000466586">
    <property type="component" value="Unassembled WGS sequence"/>
</dbReference>
<reference evidence="2 3" key="1">
    <citation type="submission" date="2019-11" db="EMBL/GenBank/DDBJ databases">
        <title>Pedobacter sp. HMF7647 Genome sequencing and assembly.</title>
        <authorList>
            <person name="Kang H."/>
            <person name="Kim H."/>
            <person name="Joh K."/>
        </authorList>
    </citation>
    <scope>NUCLEOTIDE SEQUENCE [LARGE SCALE GENOMIC DNA]</scope>
    <source>
        <strain evidence="2 3">HMF7647</strain>
    </source>
</reference>
<keyword evidence="3" id="KW-1185">Reference proteome</keyword>
<gene>
    <name evidence="2" type="ORF">GS399_09310</name>
</gene>
<feature type="signal peptide" evidence="1">
    <location>
        <begin position="1"/>
        <end position="19"/>
    </location>
</feature>
<proteinExistence type="predicted"/>
<dbReference type="PANTHER" id="PTHR12993:SF11">
    <property type="entry name" value="N-ACETYLGLUCOSAMINYL-PHOSPHATIDYLINOSITOL DE-N-ACETYLASE"/>
    <property type="match status" value="1"/>
</dbReference>
<protein>
    <submittedName>
        <fullName evidence="2">PIG-L family deacetylase</fullName>
    </submittedName>
</protein>
<dbReference type="SUPFAM" id="SSF102588">
    <property type="entry name" value="LmbE-like"/>
    <property type="match status" value="1"/>
</dbReference>
<dbReference type="GO" id="GO:0016811">
    <property type="term" value="F:hydrolase activity, acting on carbon-nitrogen (but not peptide) bonds, in linear amides"/>
    <property type="evidence" value="ECO:0007669"/>
    <property type="project" value="TreeGrafter"/>
</dbReference>
<evidence type="ECO:0000256" key="1">
    <source>
        <dbReference type="SAM" id="SignalP"/>
    </source>
</evidence>
<name>A0A7K1Y997_9SPHI</name>
<dbReference type="SUPFAM" id="SSF52317">
    <property type="entry name" value="Class I glutamine amidotransferase-like"/>
    <property type="match status" value="1"/>
</dbReference>
<dbReference type="Gene3D" id="3.40.50.10320">
    <property type="entry name" value="LmbE-like"/>
    <property type="match status" value="1"/>
</dbReference>
<dbReference type="EMBL" id="WVHT01000003">
    <property type="protein sequence ID" value="MXV51166.1"/>
    <property type="molecule type" value="Genomic_DNA"/>
</dbReference>
<evidence type="ECO:0000313" key="2">
    <source>
        <dbReference type="EMBL" id="MXV51166.1"/>
    </source>
</evidence>
<sequence>MKRSLLFLTGCILTLNVSAQQVRPDNSAKIYNDIARLNNLTNVLYFAAHPDDENTRLLAWLVNDQHLRTAYLSLTRGDGGQNILGSEQGAALGLIRTHELLEARKLDGAEQFFTRAIDFGFSKNYTETFKHWDKDQLTSDAVRIIRQFRPDVIICRFPPNEQAGHGQHAASAIIAEDAFKAAGDPKQYADGFAAWQPRRILWNTFRFGSFNTTDESQLKLITGQYIPQLGMSTGELAGLSRSVHKSQGAGTPSVPGVQTEYFKPVDGEQAKNSLFDGLDISWNRVGRKDIGDKVNSVLQKFDFKHPEASLTALISIRNEIKTVTDQYWRNRKLDEINEIILSCSGIMAEIYTNVPEAITGSSLPFTLNVISRSSLPVKISSVQYPDTRIELNRGISSDSIITFNQVIKIPLTTPVSEPYWLKKDPENAGQFSIPADSLIGRPESPASLQAILFLRIANEDFSLPVPLSYKKLDPLKGDVVEPLRIVPAAALEFTQALLINDRAHANDLSVHVHPFKDFDQASVTLSLNNKQLIKTSSFPLKAGADSIITIHLKPGTLPADGTSASYIEAKLETPQATYGSAQHIIHYDHIPTLQYFTDAKAKILNTNWKYTVKRIGYISGAGDYIADFLKLAGLNVDVLKDADFIDPAKLSVYDAIITGVRAVNIEKRMKYWMPVLNEYIKNGGTVIMQYNTLQDLSTTQIGPYPFTISNNRVTEEDAEVKFLDPKERLLNYPNKITQTDFKGWTQELGTYFPANWDQRYHSVLEMNDTGEKPLQSSLLYAKYGKGVFIYSSLALFRQLPAGNSGAIRLLMNMISANH</sequence>
<dbReference type="InterPro" id="IPR024078">
    <property type="entry name" value="LmbE-like_dom_sf"/>
</dbReference>
<feature type="chain" id="PRO_5029674103" evidence="1">
    <location>
        <begin position="20"/>
        <end position="818"/>
    </location>
</feature>
<dbReference type="AlphaFoldDB" id="A0A7K1Y997"/>
<dbReference type="InterPro" id="IPR003737">
    <property type="entry name" value="GlcNAc_PI_deacetylase-related"/>
</dbReference>
<keyword evidence="1" id="KW-0732">Signal</keyword>